<comment type="subcellular location">
    <subcellularLocation>
        <location evidence="1 9">Golgi apparatus</location>
        <location evidence="1 9">Golgi stack membrane</location>
        <topology evidence="1 9">Single-pass type II membrane protein</topology>
    </subcellularLocation>
</comment>
<evidence type="ECO:0000256" key="8">
    <source>
        <dbReference type="ARBA" id="ARBA00023136"/>
    </source>
</evidence>
<feature type="chain" id="PRO_5042236808" description="Hexosyltransferase" evidence="11">
    <location>
        <begin position="31"/>
        <end position="667"/>
    </location>
</feature>
<keyword evidence="5 9" id="KW-0735">Signal-anchor</keyword>
<dbReference type="GO" id="GO:0047238">
    <property type="term" value="F:glucuronosyl-N-acetylgalactosaminyl-proteoglycan 4-beta-N-acetylgalactosaminyltransferase activity"/>
    <property type="evidence" value="ECO:0007669"/>
    <property type="project" value="TreeGrafter"/>
</dbReference>
<protein>
    <recommendedName>
        <fullName evidence="9">Hexosyltransferase</fullName>
        <ecNumber evidence="9">2.4.1.-</ecNumber>
    </recommendedName>
</protein>
<evidence type="ECO:0000256" key="7">
    <source>
        <dbReference type="ARBA" id="ARBA00023034"/>
    </source>
</evidence>
<evidence type="ECO:0000256" key="6">
    <source>
        <dbReference type="ARBA" id="ARBA00022989"/>
    </source>
</evidence>
<proteinExistence type="inferred from homology"/>
<accession>A0AAE1NDT9</accession>
<sequence length="667" mass="76419">MRVRAGGRLGLALISLTSLTLLLIQHCRLSQHLHGDEEGGNMERELAWRDEQHRIHTRNLLLQIAQLKLQLQQLQQQQHGVEGESGESSTTTNNNNNKRTNHNNHNHNNNNNNNNSEVVPVDGACASVIQHQVAQSEITQGHQLNNEYEVVPFSHFTWSRVYPCDLGLGKRVVEKPIGYKRRDLLAALTAALDHLNTPVPARYTVDDFVEGMYRTVATSGTQYELVFVDNTQQQQQHQYQQQQQQHHTQQQQHHTQQQQQQQHSPHQYQQQQHPPYEKQQQQQQHHTQQQQQHPPYEKQQQQQQRPPPENRYTGPPGSTTNNQSTSPQQQQQQQQQQPQQQQYYQYQSESQAVLPTQYRTVTLLRPFAPLTVVTKEQHSPKQLINIILPLSGRTDTFRGFMKKLTGLVLRHDRRLFLTVVYFGTDGLREVRNIITSASREAKFRHIKLLTLNETFSRGKALQVGATHWSKGDVLLFLCDVDVTFSSRYLERCRLHTSPGRSVYYPILFSLYNPSVVYPLQGKPVPQELDQLIISRDTGFWRDFGYGMTCQYRSDFLSVQGFDEDIIGWGGEDVMLYRKYVKSQLSVIRCTDPGIFHLWHPKECFTSLSADQYRACITSRALNEASHAHLGLIAFKDDLRKHPLGAEALTGGGGVGGGGGNAEFKAEM</sequence>
<keyword evidence="11" id="KW-0732">Signal</keyword>
<dbReference type="Proteomes" id="UP001292094">
    <property type="component" value="Unassembled WGS sequence"/>
</dbReference>
<evidence type="ECO:0000256" key="1">
    <source>
        <dbReference type="ARBA" id="ARBA00004447"/>
    </source>
</evidence>
<dbReference type="AlphaFoldDB" id="A0AAE1NDT9"/>
<keyword evidence="8" id="KW-0472">Membrane</keyword>
<keyword evidence="3 9" id="KW-0808">Transferase</keyword>
<evidence type="ECO:0000313" key="13">
    <source>
        <dbReference type="Proteomes" id="UP001292094"/>
    </source>
</evidence>
<dbReference type="EC" id="2.4.1.-" evidence="9"/>
<evidence type="ECO:0000256" key="10">
    <source>
        <dbReference type="SAM" id="MobiDB-lite"/>
    </source>
</evidence>
<dbReference type="EMBL" id="JAWZYT010007021">
    <property type="protein sequence ID" value="KAK4287197.1"/>
    <property type="molecule type" value="Genomic_DNA"/>
</dbReference>
<comment type="similarity">
    <text evidence="2 9">Belongs to the chondroitin N-acetylgalactosaminyltransferase family.</text>
</comment>
<evidence type="ECO:0000256" key="4">
    <source>
        <dbReference type="ARBA" id="ARBA00022692"/>
    </source>
</evidence>
<evidence type="ECO:0000256" key="5">
    <source>
        <dbReference type="ARBA" id="ARBA00022968"/>
    </source>
</evidence>
<dbReference type="InterPro" id="IPR029044">
    <property type="entry name" value="Nucleotide-diphossugar_trans"/>
</dbReference>
<keyword evidence="7 9" id="KW-0333">Golgi apparatus</keyword>
<keyword evidence="13" id="KW-1185">Reference proteome</keyword>
<organism evidence="12 13">
    <name type="scientific">Petrolisthes manimaculis</name>
    <dbReference type="NCBI Taxonomy" id="1843537"/>
    <lineage>
        <taxon>Eukaryota</taxon>
        <taxon>Metazoa</taxon>
        <taxon>Ecdysozoa</taxon>
        <taxon>Arthropoda</taxon>
        <taxon>Crustacea</taxon>
        <taxon>Multicrustacea</taxon>
        <taxon>Malacostraca</taxon>
        <taxon>Eumalacostraca</taxon>
        <taxon>Eucarida</taxon>
        <taxon>Decapoda</taxon>
        <taxon>Pleocyemata</taxon>
        <taxon>Anomura</taxon>
        <taxon>Galatheoidea</taxon>
        <taxon>Porcellanidae</taxon>
        <taxon>Petrolisthes</taxon>
    </lineage>
</organism>
<feature type="signal peptide" evidence="11">
    <location>
        <begin position="1"/>
        <end position="30"/>
    </location>
</feature>
<evidence type="ECO:0000256" key="11">
    <source>
        <dbReference type="SAM" id="SignalP"/>
    </source>
</evidence>
<keyword evidence="6" id="KW-1133">Transmembrane helix</keyword>
<comment type="caution">
    <text evidence="12">The sequence shown here is derived from an EMBL/GenBank/DDBJ whole genome shotgun (WGS) entry which is preliminary data.</text>
</comment>
<dbReference type="Pfam" id="PF05679">
    <property type="entry name" value="CHGN"/>
    <property type="match status" value="1"/>
</dbReference>
<dbReference type="SUPFAM" id="SSF53448">
    <property type="entry name" value="Nucleotide-diphospho-sugar transferases"/>
    <property type="match status" value="1"/>
</dbReference>
<evidence type="ECO:0000313" key="12">
    <source>
        <dbReference type="EMBL" id="KAK4287197.1"/>
    </source>
</evidence>
<dbReference type="InterPro" id="IPR051227">
    <property type="entry name" value="CS_glycosyltransferase"/>
</dbReference>
<evidence type="ECO:0000256" key="3">
    <source>
        <dbReference type="ARBA" id="ARBA00022679"/>
    </source>
</evidence>
<evidence type="ECO:0000256" key="9">
    <source>
        <dbReference type="RuleBase" id="RU364016"/>
    </source>
</evidence>
<reference evidence="12" key="1">
    <citation type="submission" date="2023-11" db="EMBL/GenBank/DDBJ databases">
        <title>Genome assemblies of two species of porcelain crab, Petrolisthes cinctipes and Petrolisthes manimaculis (Anomura: Porcellanidae).</title>
        <authorList>
            <person name="Angst P."/>
        </authorList>
    </citation>
    <scope>NUCLEOTIDE SEQUENCE</scope>
    <source>
        <strain evidence="12">PB745_02</strain>
        <tissue evidence="12">Gill</tissue>
    </source>
</reference>
<feature type="compositionally biased region" description="Low complexity" evidence="10">
    <location>
        <begin position="327"/>
        <end position="343"/>
    </location>
</feature>
<feature type="region of interest" description="Disordered" evidence="10">
    <location>
        <begin position="237"/>
        <end position="343"/>
    </location>
</feature>
<feature type="compositionally biased region" description="Low complexity" evidence="10">
    <location>
        <begin position="237"/>
        <end position="304"/>
    </location>
</feature>
<gene>
    <name evidence="12" type="ORF">Pmani_039728</name>
</gene>
<dbReference type="PANTHER" id="PTHR12369:SF45">
    <property type="entry name" value="HEXOSYLTRANSFERASE"/>
    <property type="match status" value="1"/>
</dbReference>
<feature type="compositionally biased region" description="Polar residues" evidence="10">
    <location>
        <begin position="316"/>
        <end position="326"/>
    </location>
</feature>
<name>A0AAE1NDT9_9EUCA</name>
<feature type="region of interest" description="Disordered" evidence="10">
    <location>
        <begin position="78"/>
        <end position="119"/>
    </location>
</feature>
<feature type="compositionally biased region" description="Low complexity" evidence="10">
    <location>
        <begin position="106"/>
        <end position="115"/>
    </location>
</feature>
<dbReference type="InterPro" id="IPR008428">
    <property type="entry name" value="Chond_GalNAc"/>
</dbReference>
<keyword evidence="4" id="KW-0812">Transmembrane</keyword>
<dbReference type="GO" id="GO:0032580">
    <property type="term" value="C:Golgi cisterna membrane"/>
    <property type="evidence" value="ECO:0007669"/>
    <property type="project" value="UniProtKB-SubCell"/>
</dbReference>
<dbReference type="PANTHER" id="PTHR12369">
    <property type="entry name" value="CHONDROITIN SYNTHASE"/>
    <property type="match status" value="1"/>
</dbReference>
<evidence type="ECO:0000256" key="2">
    <source>
        <dbReference type="ARBA" id="ARBA00009239"/>
    </source>
</evidence>
<dbReference type="Gene3D" id="3.90.550.10">
    <property type="entry name" value="Spore Coat Polysaccharide Biosynthesis Protein SpsA, Chain A"/>
    <property type="match status" value="1"/>
</dbReference>